<dbReference type="GO" id="GO:0003746">
    <property type="term" value="F:translation elongation factor activity"/>
    <property type="evidence" value="ECO:0007669"/>
    <property type="project" value="UniProtKB-UniRule"/>
</dbReference>
<dbReference type="NCBIfam" id="TIGR00116">
    <property type="entry name" value="tsf"/>
    <property type="match status" value="1"/>
</dbReference>
<comment type="similarity">
    <text evidence="1 6 7">Belongs to the EF-Ts family.</text>
</comment>
<evidence type="ECO:0000256" key="5">
    <source>
        <dbReference type="ARBA" id="ARBA00022917"/>
    </source>
</evidence>
<dbReference type="FunFam" id="1.10.286.20:FF:000001">
    <property type="entry name" value="Elongation factor Ts"/>
    <property type="match status" value="1"/>
</dbReference>
<evidence type="ECO:0000256" key="6">
    <source>
        <dbReference type="HAMAP-Rule" id="MF_00050"/>
    </source>
</evidence>
<keyword evidence="3 6" id="KW-0963">Cytoplasm</keyword>
<dbReference type="PROSITE" id="PS01126">
    <property type="entry name" value="EF_TS_1"/>
    <property type="match status" value="1"/>
</dbReference>
<dbReference type="PANTHER" id="PTHR11741">
    <property type="entry name" value="ELONGATION FACTOR TS"/>
    <property type="match status" value="1"/>
</dbReference>
<evidence type="ECO:0000313" key="10">
    <source>
        <dbReference type="EMBL" id="VFJ90698.1"/>
    </source>
</evidence>
<evidence type="ECO:0000256" key="3">
    <source>
        <dbReference type="ARBA" id="ARBA00022490"/>
    </source>
</evidence>
<dbReference type="FunFam" id="1.10.8.10:FF:000001">
    <property type="entry name" value="Elongation factor Ts"/>
    <property type="match status" value="1"/>
</dbReference>
<dbReference type="AlphaFoldDB" id="A0A450UDY6"/>
<dbReference type="InterPro" id="IPR014039">
    <property type="entry name" value="Transl_elong_EFTs/EF1B_dimer"/>
</dbReference>
<keyword evidence="4 6" id="KW-0251">Elongation factor</keyword>
<dbReference type="Gene3D" id="3.30.479.20">
    <property type="entry name" value="Elongation factor Ts, dimerisation domain"/>
    <property type="match status" value="2"/>
</dbReference>
<dbReference type="Pfam" id="PF00889">
    <property type="entry name" value="EF_TS"/>
    <property type="match status" value="1"/>
</dbReference>
<feature type="domain" description="Translation elongation factor EFTs/EF1B dimerisation" evidence="9">
    <location>
        <begin position="72"/>
        <end position="277"/>
    </location>
</feature>
<dbReference type="GO" id="GO:0005737">
    <property type="term" value="C:cytoplasm"/>
    <property type="evidence" value="ECO:0007669"/>
    <property type="project" value="UniProtKB-SubCell"/>
</dbReference>
<organism evidence="10">
    <name type="scientific">Candidatus Kentrum sp. LFY</name>
    <dbReference type="NCBI Taxonomy" id="2126342"/>
    <lineage>
        <taxon>Bacteria</taxon>
        <taxon>Pseudomonadati</taxon>
        <taxon>Pseudomonadota</taxon>
        <taxon>Gammaproteobacteria</taxon>
        <taxon>Candidatus Kentrum</taxon>
    </lineage>
</organism>
<evidence type="ECO:0000256" key="7">
    <source>
        <dbReference type="RuleBase" id="RU000642"/>
    </source>
</evidence>
<dbReference type="InterPro" id="IPR018101">
    <property type="entry name" value="Transl_elong_Ts_CS"/>
</dbReference>
<evidence type="ECO:0000259" key="9">
    <source>
        <dbReference type="Pfam" id="PF00889"/>
    </source>
</evidence>
<reference evidence="10" key="1">
    <citation type="submission" date="2019-02" db="EMBL/GenBank/DDBJ databases">
        <authorList>
            <person name="Gruber-Vodicka R. H."/>
            <person name="Seah K. B. B."/>
        </authorList>
    </citation>
    <scope>NUCLEOTIDE SEQUENCE</scope>
    <source>
        <strain evidence="10">BECK_M7</strain>
    </source>
</reference>
<keyword evidence="5 6" id="KW-0648">Protein biosynthesis</keyword>
<dbReference type="Gene3D" id="1.10.8.10">
    <property type="entry name" value="DNA helicase RuvA subunit, C-terminal domain"/>
    <property type="match status" value="1"/>
</dbReference>
<comment type="subcellular location">
    <subcellularLocation>
        <location evidence="6 8">Cytoplasm</location>
    </subcellularLocation>
</comment>
<dbReference type="CDD" id="cd14275">
    <property type="entry name" value="UBA_EF-Ts"/>
    <property type="match status" value="1"/>
</dbReference>
<feature type="region of interest" description="Involved in Mg(2+) ion dislocation from EF-Tu" evidence="6">
    <location>
        <begin position="81"/>
        <end position="84"/>
    </location>
</feature>
<proteinExistence type="inferred from homology"/>
<dbReference type="EMBL" id="CAADFF010000021">
    <property type="protein sequence ID" value="VFJ90698.1"/>
    <property type="molecule type" value="Genomic_DNA"/>
</dbReference>
<protein>
    <recommendedName>
        <fullName evidence="2 6">Elongation factor Ts</fullName>
        <shortName evidence="6">EF-Ts</shortName>
    </recommendedName>
</protein>
<accession>A0A450UDY6</accession>
<name>A0A450UDY6_9GAMM</name>
<dbReference type="SUPFAM" id="SSF46934">
    <property type="entry name" value="UBA-like"/>
    <property type="match status" value="1"/>
</dbReference>
<sequence>MGISAALVKELRERTGAGMMECKKALMETSGDLEAAIESMRKSGQAKADKRAGRIAAEGIIAMSLAPDSRKGVMVEINCETDFVAKGEDFRQFAAHVAKRAFEEGCHTLEDVLEVPAKKGDGMTIEEQLKELIARIGENLTARRFDKMETQDGIVGAYLHHGGRIGVLVELSGGGDGDLAKEIAMHIAANRPLCVSEKEIPIETMDKERDIFRAQAAGSGKPPEIVEKMVTGRMRKFVAEVTLLGQPFVKNPDISVQKYLAESGASIVDFTRFEVGEGLEKKSENFADEVMAQVRKDQG</sequence>
<dbReference type="InterPro" id="IPR036402">
    <property type="entry name" value="EF-Ts_dimer_sf"/>
</dbReference>
<dbReference type="PANTHER" id="PTHR11741:SF0">
    <property type="entry name" value="ELONGATION FACTOR TS, MITOCHONDRIAL"/>
    <property type="match status" value="1"/>
</dbReference>
<dbReference type="PROSITE" id="PS01127">
    <property type="entry name" value="EF_TS_2"/>
    <property type="match status" value="1"/>
</dbReference>
<gene>
    <name evidence="6" type="primary">tsf</name>
    <name evidence="10" type="ORF">BECKLFY1418B_GA0070995_102115</name>
</gene>
<dbReference type="SUPFAM" id="SSF54713">
    <property type="entry name" value="Elongation factor Ts (EF-Ts), dimerisation domain"/>
    <property type="match status" value="2"/>
</dbReference>
<evidence type="ECO:0000256" key="2">
    <source>
        <dbReference type="ARBA" id="ARBA00016956"/>
    </source>
</evidence>
<dbReference type="Gene3D" id="1.10.286.20">
    <property type="match status" value="1"/>
</dbReference>
<dbReference type="InterPro" id="IPR009060">
    <property type="entry name" value="UBA-like_sf"/>
</dbReference>
<dbReference type="InterPro" id="IPR001816">
    <property type="entry name" value="Transl_elong_EFTs/EF1B"/>
</dbReference>
<evidence type="ECO:0000256" key="4">
    <source>
        <dbReference type="ARBA" id="ARBA00022768"/>
    </source>
</evidence>
<evidence type="ECO:0000256" key="1">
    <source>
        <dbReference type="ARBA" id="ARBA00005532"/>
    </source>
</evidence>
<comment type="function">
    <text evidence="6 7">Associates with the EF-Tu.GDP complex and induces the exchange of GDP to GTP. It remains bound to the aminoacyl-tRNA.EF-Tu.GTP complex up to the GTP hydrolysis stage on the ribosome.</text>
</comment>
<evidence type="ECO:0000256" key="8">
    <source>
        <dbReference type="RuleBase" id="RU000643"/>
    </source>
</evidence>
<dbReference type="HAMAP" id="MF_00050">
    <property type="entry name" value="EF_Ts"/>
    <property type="match status" value="1"/>
</dbReference>